<feature type="domain" description="Transcription elongation factor GreA/GreB C-terminal" evidence="10">
    <location>
        <begin position="80"/>
        <end position="153"/>
    </location>
</feature>
<dbReference type="HAMAP" id="MF_00105">
    <property type="entry name" value="GreA_GreB"/>
    <property type="match status" value="1"/>
</dbReference>
<feature type="coiled-coil region" evidence="8">
    <location>
        <begin position="5"/>
        <end position="68"/>
    </location>
</feature>
<comment type="similarity">
    <text evidence="1 8 9">Belongs to the GreA/GreB family.</text>
</comment>
<dbReference type="PROSITE" id="PS00829">
    <property type="entry name" value="GREAB_1"/>
    <property type="match status" value="1"/>
</dbReference>
<accession>A0A0G1K090</accession>
<dbReference type="GO" id="GO:0006354">
    <property type="term" value="P:DNA-templated transcription elongation"/>
    <property type="evidence" value="ECO:0007669"/>
    <property type="project" value="TreeGrafter"/>
</dbReference>
<dbReference type="InterPro" id="IPR018151">
    <property type="entry name" value="TF_GreA/GreB_CS"/>
</dbReference>
<gene>
    <name evidence="8" type="primary">greA</name>
    <name evidence="12" type="ORF">UW74_C0052G0002</name>
</gene>
<protein>
    <recommendedName>
        <fullName evidence="2 8">Transcription elongation factor GreA</fullName>
    </recommendedName>
    <alternativeName>
        <fullName evidence="7 8">Transcript cleavage factor GreA</fullName>
    </alternativeName>
</protein>
<dbReference type="PANTHER" id="PTHR30437">
    <property type="entry name" value="TRANSCRIPTION ELONGATION FACTOR GREA"/>
    <property type="match status" value="1"/>
</dbReference>
<dbReference type="InterPro" id="IPR006359">
    <property type="entry name" value="Tscrpt_elong_fac_GreA"/>
</dbReference>
<dbReference type="Pfam" id="PF01272">
    <property type="entry name" value="GreA_GreB"/>
    <property type="match status" value="1"/>
</dbReference>
<comment type="function">
    <text evidence="6 8 9">Necessary for efficient RNA polymerase transcription elongation past template-encoded arresting sites. The arresting sites in DNA have the property of trapping a certain fraction of elongating RNA polymerases that pass through, resulting in locked ternary complexes. Cleavage of the nascent transcript by cleavage factors such as GreA or GreB allows the resumption of elongation from the new 3'terminus. GreA releases sequences of 2 to 3 nucleotides.</text>
</comment>
<keyword evidence="4 8" id="KW-0238">DNA-binding</keyword>
<dbReference type="Gene3D" id="3.10.50.30">
    <property type="entry name" value="Transcription elongation factor, GreA/GreB, C-terminal domain"/>
    <property type="match status" value="1"/>
</dbReference>
<evidence type="ECO:0000256" key="7">
    <source>
        <dbReference type="ARBA" id="ARBA00030776"/>
    </source>
</evidence>
<evidence type="ECO:0000256" key="8">
    <source>
        <dbReference type="HAMAP-Rule" id="MF_00105"/>
    </source>
</evidence>
<evidence type="ECO:0000259" key="10">
    <source>
        <dbReference type="Pfam" id="PF01272"/>
    </source>
</evidence>
<evidence type="ECO:0000313" key="12">
    <source>
        <dbReference type="EMBL" id="KKT76988.1"/>
    </source>
</evidence>
<sequence length="153" mass="17251">MKKLFNLTQDGLEELKQELKRLLDQRHSIAERIKQARELGDLSENAEYQTAREEQDRLETRIGELEHVVHNSKLIKKPKDNGHVKLGSSVKLKSEAGKTTQFQVVGTMEADPLNSKISDESPIGKVLMNKKVGDKVEIKASAQNTTYKIVSIN</sequence>
<dbReference type="InterPro" id="IPR022691">
    <property type="entry name" value="Tscrpt_elong_fac_GreA/B_N"/>
</dbReference>
<dbReference type="EMBL" id="LCJM01000052">
    <property type="protein sequence ID" value="KKT76988.1"/>
    <property type="molecule type" value="Genomic_DNA"/>
</dbReference>
<evidence type="ECO:0000313" key="13">
    <source>
        <dbReference type="Proteomes" id="UP000034889"/>
    </source>
</evidence>
<keyword evidence="12" id="KW-0251">Elongation factor</keyword>
<dbReference type="PANTHER" id="PTHR30437:SF4">
    <property type="entry name" value="TRANSCRIPTION ELONGATION FACTOR GREA"/>
    <property type="match status" value="1"/>
</dbReference>
<dbReference type="AlphaFoldDB" id="A0A0G1K090"/>
<dbReference type="GO" id="GO:0032784">
    <property type="term" value="P:regulation of DNA-templated transcription elongation"/>
    <property type="evidence" value="ECO:0007669"/>
    <property type="project" value="UniProtKB-UniRule"/>
</dbReference>
<evidence type="ECO:0000256" key="6">
    <source>
        <dbReference type="ARBA" id="ARBA00024916"/>
    </source>
</evidence>
<dbReference type="InterPro" id="IPR023459">
    <property type="entry name" value="Tscrpt_elong_fac_GreA/B_fam"/>
</dbReference>
<dbReference type="FunFam" id="1.10.287.180:FF:000001">
    <property type="entry name" value="Transcription elongation factor GreA"/>
    <property type="match status" value="1"/>
</dbReference>
<evidence type="ECO:0000256" key="1">
    <source>
        <dbReference type="ARBA" id="ARBA00008213"/>
    </source>
</evidence>
<feature type="domain" description="Transcription elongation factor GreA/GreB N-terminal" evidence="11">
    <location>
        <begin position="7"/>
        <end position="72"/>
    </location>
</feature>
<keyword evidence="5 8" id="KW-0804">Transcription</keyword>
<name>A0A0G1K090_9BACT</name>
<keyword evidence="3 8" id="KW-0805">Transcription regulation</keyword>
<dbReference type="InterPro" id="IPR036805">
    <property type="entry name" value="Tscrpt_elong_fac_GreA/B_N_sf"/>
</dbReference>
<dbReference type="PATRIC" id="fig|1618657.3.peg.539"/>
<dbReference type="GO" id="GO:0070063">
    <property type="term" value="F:RNA polymerase binding"/>
    <property type="evidence" value="ECO:0007669"/>
    <property type="project" value="InterPro"/>
</dbReference>
<evidence type="ECO:0000256" key="5">
    <source>
        <dbReference type="ARBA" id="ARBA00023163"/>
    </source>
</evidence>
<dbReference type="Pfam" id="PF03449">
    <property type="entry name" value="GreA_GreB_N"/>
    <property type="match status" value="1"/>
</dbReference>
<dbReference type="InterPro" id="IPR028624">
    <property type="entry name" value="Tscrpt_elong_fac_GreA/B"/>
</dbReference>
<dbReference type="SUPFAM" id="SSF46557">
    <property type="entry name" value="GreA transcript cleavage protein, N-terminal domain"/>
    <property type="match status" value="1"/>
</dbReference>
<dbReference type="GO" id="GO:0003677">
    <property type="term" value="F:DNA binding"/>
    <property type="evidence" value="ECO:0007669"/>
    <property type="project" value="UniProtKB-UniRule"/>
</dbReference>
<dbReference type="PIRSF" id="PIRSF006092">
    <property type="entry name" value="GreA_GreB"/>
    <property type="match status" value="1"/>
</dbReference>
<evidence type="ECO:0000256" key="3">
    <source>
        <dbReference type="ARBA" id="ARBA00023015"/>
    </source>
</evidence>
<organism evidence="12 13">
    <name type="scientific">Candidatus Giovannonibacteria bacterium GW2011_GWC2_44_8</name>
    <dbReference type="NCBI Taxonomy" id="1618657"/>
    <lineage>
        <taxon>Bacteria</taxon>
        <taxon>Candidatus Giovannoniibacteriota</taxon>
    </lineage>
</organism>
<comment type="caution">
    <text evidence="12">The sequence shown here is derived from an EMBL/GenBank/DDBJ whole genome shotgun (WGS) entry which is preliminary data.</text>
</comment>
<evidence type="ECO:0000256" key="4">
    <source>
        <dbReference type="ARBA" id="ARBA00023125"/>
    </source>
</evidence>
<dbReference type="Gene3D" id="1.10.287.180">
    <property type="entry name" value="Transcription elongation factor, GreA/GreB, N-terminal domain"/>
    <property type="match status" value="1"/>
</dbReference>
<reference evidence="12 13" key="1">
    <citation type="journal article" date="2015" name="Nature">
        <title>rRNA introns, odd ribosomes, and small enigmatic genomes across a large radiation of phyla.</title>
        <authorList>
            <person name="Brown C.T."/>
            <person name="Hug L.A."/>
            <person name="Thomas B.C."/>
            <person name="Sharon I."/>
            <person name="Castelle C.J."/>
            <person name="Singh A."/>
            <person name="Wilkins M.J."/>
            <person name="Williams K.H."/>
            <person name="Banfield J.F."/>
        </authorList>
    </citation>
    <scope>NUCLEOTIDE SEQUENCE [LARGE SCALE GENOMIC DNA]</scope>
</reference>
<evidence type="ECO:0000256" key="9">
    <source>
        <dbReference type="RuleBase" id="RU000556"/>
    </source>
</evidence>
<dbReference type="NCBIfam" id="TIGR01462">
    <property type="entry name" value="greA"/>
    <property type="match status" value="1"/>
</dbReference>
<dbReference type="NCBIfam" id="NF001263">
    <property type="entry name" value="PRK00226.1-4"/>
    <property type="match status" value="1"/>
</dbReference>
<proteinExistence type="inferred from homology"/>
<evidence type="ECO:0000256" key="2">
    <source>
        <dbReference type="ARBA" id="ARBA00013729"/>
    </source>
</evidence>
<dbReference type="InterPro" id="IPR001437">
    <property type="entry name" value="Tscrpt_elong_fac_GreA/B_C"/>
</dbReference>
<keyword evidence="8" id="KW-0175">Coiled coil</keyword>
<dbReference type="InterPro" id="IPR036953">
    <property type="entry name" value="GreA/GreB_C_sf"/>
</dbReference>
<evidence type="ECO:0000259" key="11">
    <source>
        <dbReference type="Pfam" id="PF03449"/>
    </source>
</evidence>
<keyword evidence="12" id="KW-0648">Protein biosynthesis</keyword>
<dbReference type="Proteomes" id="UP000034889">
    <property type="component" value="Unassembled WGS sequence"/>
</dbReference>
<dbReference type="SUPFAM" id="SSF54534">
    <property type="entry name" value="FKBP-like"/>
    <property type="match status" value="1"/>
</dbReference>
<dbReference type="GO" id="GO:0003746">
    <property type="term" value="F:translation elongation factor activity"/>
    <property type="evidence" value="ECO:0007669"/>
    <property type="project" value="UniProtKB-KW"/>
</dbReference>